<keyword evidence="5 10" id="KW-0145">Chemotaxis</keyword>
<evidence type="ECO:0000256" key="7">
    <source>
        <dbReference type="ARBA" id="ARBA00022779"/>
    </source>
</evidence>
<evidence type="ECO:0000256" key="1">
    <source>
        <dbReference type="ARBA" id="ARBA00002254"/>
    </source>
</evidence>
<keyword evidence="12" id="KW-0282">Flagellum</keyword>
<keyword evidence="8 10" id="KW-1133">Transmembrane helix</keyword>
<dbReference type="RefSeq" id="WP_165033731.1">
    <property type="nucleotide sequence ID" value="NZ_JAAKZF010000095.1"/>
</dbReference>
<keyword evidence="9 10" id="KW-0472">Membrane</keyword>
<evidence type="ECO:0000256" key="10">
    <source>
        <dbReference type="RuleBase" id="RU364125"/>
    </source>
</evidence>
<evidence type="ECO:0000256" key="9">
    <source>
        <dbReference type="ARBA" id="ARBA00023136"/>
    </source>
</evidence>
<evidence type="ECO:0000256" key="6">
    <source>
        <dbReference type="ARBA" id="ARBA00022692"/>
    </source>
</evidence>
<keyword evidence="4" id="KW-1003">Cell membrane</keyword>
<comment type="function">
    <text evidence="1 10">Controls the rotational direction of flagella during chemotaxis.</text>
</comment>
<keyword evidence="10" id="KW-0997">Cell inner membrane</keyword>
<evidence type="ECO:0000256" key="11">
    <source>
        <dbReference type="SAM" id="MobiDB-lite"/>
    </source>
</evidence>
<feature type="region of interest" description="Disordered" evidence="11">
    <location>
        <begin position="50"/>
        <end position="70"/>
    </location>
</feature>
<sequence>MAITEQTPSLPKGPSLLVQMAVLLGMTAAAIVLGWASGIYLNGSSEPAEQAAHASDSHGGEAAGGHGEEPAQARTVIPLAAITTNLAAPEQVWIRLEASVVLDEPQPPELIESIHQDLLAYLRTVKLHQVEGASGFQHLKADLEERAKIRSDGHVKQFLIRTLLFE</sequence>
<dbReference type="Pfam" id="PF03748">
    <property type="entry name" value="FliL"/>
    <property type="match status" value="1"/>
</dbReference>
<proteinExistence type="inferred from homology"/>
<dbReference type="AlphaFoldDB" id="A0A6G4WME1"/>
<evidence type="ECO:0000256" key="4">
    <source>
        <dbReference type="ARBA" id="ARBA00022475"/>
    </source>
</evidence>
<dbReference type="GO" id="GO:0006935">
    <property type="term" value="P:chemotaxis"/>
    <property type="evidence" value="ECO:0007669"/>
    <property type="project" value="UniProtKB-KW"/>
</dbReference>
<dbReference type="Proteomes" id="UP001642900">
    <property type="component" value="Unassembled WGS sequence"/>
</dbReference>
<keyword evidence="6 10" id="KW-0812">Transmembrane</keyword>
<comment type="caution">
    <text evidence="12">The sequence shown here is derived from an EMBL/GenBank/DDBJ whole genome shotgun (WGS) entry which is preliminary data.</text>
</comment>
<comment type="subcellular location">
    <subcellularLocation>
        <location evidence="10">Cell inner membrane</location>
    </subcellularLocation>
    <subcellularLocation>
        <location evidence="2">Cell membrane</location>
        <topology evidence="2">Single-pass membrane protein</topology>
    </subcellularLocation>
</comment>
<keyword evidence="7 10" id="KW-0283">Flagellar rotation</keyword>
<dbReference type="GO" id="GO:0005886">
    <property type="term" value="C:plasma membrane"/>
    <property type="evidence" value="ECO:0007669"/>
    <property type="project" value="UniProtKB-SubCell"/>
</dbReference>
<evidence type="ECO:0000256" key="5">
    <source>
        <dbReference type="ARBA" id="ARBA00022500"/>
    </source>
</evidence>
<evidence type="ECO:0000313" key="13">
    <source>
        <dbReference type="Proteomes" id="UP001642900"/>
    </source>
</evidence>
<accession>A0A6G4WME1</accession>
<evidence type="ECO:0000313" key="12">
    <source>
        <dbReference type="EMBL" id="NGO55376.1"/>
    </source>
</evidence>
<reference evidence="12 13" key="1">
    <citation type="submission" date="2020-02" db="EMBL/GenBank/DDBJ databases">
        <title>Genome sequence of strain CCNWXJ40-4.</title>
        <authorList>
            <person name="Gao J."/>
            <person name="Sun J."/>
        </authorList>
    </citation>
    <scope>NUCLEOTIDE SEQUENCE [LARGE SCALE GENOMIC DNA]</scope>
    <source>
        <strain evidence="12 13">CCNWXJ 40-4</strain>
    </source>
</reference>
<dbReference type="GO" id="GO:0009425">
    <property type="term" value="C:bacterial-type flagellum basal body"/>
    <property type="evidence" value="ECO:0007669"/>
    <property type="project" value="InterPro"/>
</dbReference>
<evidence type="ECO:0000256" key="8">
    <source>
        <dbReference type="ARBA" id="ARBA00022989"/>
    </source>
</evidence>
<keyword evidence="12" id="KW-0966">Cell projection</keyword>
<protein>
    <recommendedName>
        <fullName evidence="10">Flagellar protein FliL</fullName>
    </recommendedName>
</protein>
<gene>
    <name evidence="12" type="ORF">G6N73_30755</name>
</gene>
<comment type="similarity">
    <text evidence="3 10">Belongs to the FliL family.</text>
</comment>
<dbReference type="InterPro" id="IPR005503">
    <property type="entry name" value="FliL"/>
</dbReference>
<evidence type="ECO:0000256" key="2">
    <source>
        <dbReference type="ARBA" id="ARBA00004162"/>
    </source>
</evidence>
<keyword evidence="13" id="KW-1185">Reference proteome</keyword>
<evidence type="ECO:0000256" key="3">
    <source>
        <dbReference type="ARBA" id="ARBA00008281"/>
    </source>
</evidence>
<dbReference type="GO" id="GO:0071973">
    <property type="term" value="P:bacterial-type flagellum-dependent cell motility"/>
    <property type="evidence" value="ECO:0007669"/>
    <property type="project" value="InterPro"/>
</dbReference>
<dbReference type="EMBL" id="JAAKZF010000095">
    <property type="protein sequence ID" value="NGO55376.1"/>
    <property type="molecule type" value="Genomic_DNA"/>
</dbReference>
<keyword evidence="12" id="KW-0969">Cilium</keyword>
<organism evidence="12 13">
    <name type="scientific">Allomesorhizobium camelthorni</name>
    <dbReference type="NCBI Taxonomy" id="475069"/>
    <lineage>
        <taxon>Bacteria</taxon>
        <taxon>Pseudomonadati</taxon>
        <taxon>Pseudomonadota</taxon>
        <taxon>Alphaproteobacteria</taxon>
        <taxon>Hyphomicrobiales</taxon>
        <taxon>Phyllobacteriaceae</taxon>
        <taxon>Allomesorhizobium</taxon>
    </lineage>
</organism>
<name>A0A6G4WME1_9HYPH</name>
<feature type="transmembrane region" description="Helical" evidence="10">
    <location>
        <begin position="16"/>
        <end position="36"/>
    </location>
</feature>